<keyword evidence="5" id="KW-0732">Signal</keyword>
<keyword evidence="11" id="KW-0119">Carbohydrate metabolism</keyword>
<gene>
    <name evidence="17" type="ORF">EJ06DRAFT_534216</name>
</gene>
<keyword evidence="4" id="KW-0479">Metal-binding</keyword>
<dbReference type="AlphaFoldDB" id="A0A6G1HJQ9"/>
<keyword evidence="7" id="KW-0560">Oxidoreductase</keyword>
<evidence type="ECO:0000256" key="5">
    <source>
        <dbReference type="ARBA" id="ARBA00022729"/>
    </source>
</evidence>
<proteinExistence type="inferred from homology"/>
<comment type="similarity">
    <text evidence="13">Belongs to the polysaccharide monooxygenase AA9 family.</text>
</comment>
<evidence type="ECO:0000256" key="8">
    <source>
        <dbReference type="ARBA" id="ARBA00023008"/>
    </source>
</evidence>
<dbReference type="EC" id="1.14.99.56" evidence="15"/>
<dbReference type="Proteomes" id="UP000799640">
    <property type="component" value="Unassembled WGS sequence"/>
</dbReference>
<sequence length="74" mass="8106">MACNADSRAPTLIAPARAGSEVRFLWSPWFGSHKGPIVNYLARYTGPVEQVDLNTLSWFKISERGLAADGVERG</sequence>
<evidence type="ECO:0000256" key="12">
    <source>
        <dbReference type="ARBA" id="ARBA00023326"/>
    </source>
</evidence>
<dbReference type="GO" id="GO:0046872">
    <property type="term" value="F:metal ion binding"/>
    <property type="evidence" value="ECO:0007669"/>
    <property type="project" value="UniProtKB-KW"/>
</dbReference>
<evidence type="ECO:0000256" key="13">
    <source>
        <dbReference type="ARBA" id="ARBA00044502"/>
    </source>
</evidence>
<evidence type="ECO:0000313" key="17">
    <source>
        <dbReference type="EMBL" id="KAF2396077.1"/>
    </source>
</evidence>
<evidence type="ECO:0000256" key="6">
    <source>
        <dbReference type="ARBA" id="ARBA00023001"/>
    </source>
</evidence>
<evidence type="ECO:0000256" key="3">
    <source>
        <dbReference type="ARBA" id="ARBA00022525"/>
    </source>
</evidence>
<dbReference type="GO" id="GO:0004497">
    <property type="term" value="F:monooxygenase activity"/>
    <property type="evidence" value="ECO:0007669"/>
    <property type="project" value="UniProtKB-KW"/>
</dbReference>
<evidence type="ECO:0000256" key="1">
    <source>
        <dbReference type="ARBA" id="ARBA00001973"/>
    </source>
</evidence>
<comment type="catalytic activity">
    <reaction evidence="14">
        <text>[(1-&gt;4)-beta-D-glucosyl]n+m + reduced acceptor + O2 = 4-dehydro-beta-D-glucosyl-[(1-&gt;4)-beta-D-glucosyl]n-1 + [(1-&gt;4)-beta-D-glucosyl]m + acceptor + H2O.</text>
        <dbReference type="EC" id="1.14.99.56"/>
    </reaction>
</comment>
<dbReference type="Pfam" id="PF03443">
    <property type="entry name" value="AA9"/>
    <property type="match status" value="1"/>
</dbReference>
<keyword evidence="18" id="KW-1185">Reference proteome</keyword>
<keyword evidence="9" id="KW-0503">Monooxygenase</keyword>
<name>A0A6G1HJQ9_9PEZI</name>
<dbReference type="EMBL" id="ML996708">
    <property type="protein sequence ID" value="KAF2396077.1"/>
    <property type="molecule type" value="Genomic_DNA"/>
</dbReference>
<organism evidence="17 18">
    <name type="scientific">Trichodelitschia bisporula</name>
    <dbReference type="NCBI Taxonomy" id="703511"/>
    <lineage>
        <taxon>Eukaryota</taxon>
        <taxon>Fungi</taxon>
        <taxon>Dikarya</taxon>
        <taxon>Ascomycota</taxon>
        <taxon>Pezizomycotina</taxon>
        <taxon>Dothideomycetes</taxon>
        <taxon>Dothideomycetes incertae sedis</taxon>
        <taxon>Phaeotrichales</taxon>
        <taxon>Phaeotrichaceae</taxon>
        <taxon>Trichodelitschia</taxon>
    </lineage>
</organism>
<evidence type="ECO:0000256" key="14">
    <source>
        <dbReference type="ARBA" id="ARBA00045077"/>
    </source>
</evidence>
<reference evidence="17" key="1">
    <citation type="journal article" date="2020" name="Stud. Mycol.">
        <title>101 Dothideomycetes genomes: a test case for predicting lifestyles and emergence of pathogens.</title>
        <authorList>
            <person name="Haridas S."/>
            <person name="Albert R."/>
            <person name="Binder M."/>
            <person name="Bloem J."/>
            <person name="Labutti K."/>
            <person name="Salamov A."/>
            <person name="Andreopoulos B."/>
            <person name="Baker S."/>
            <person name="Barry K."/>
            <person name="Bills G."/>
            <person name="Bluhm B."/>
            <person name="Cannon C."/>
            <person name="Castanera R."/>
            <person name="Culley D."/>
            <person name="Daum C."/>
            <person name="Ezra D."/>
            <person name="Gonzalez J."/>
            <person name="Henrissat B."/>
            <person name="Kuo A."/>
            <person name="Liang C."/>
            <person name="Lipzen A."/>
            <person name="Lutzoni F."/>
            <person name="Magnuson J."/>
            <person name="Mondo S."/>
            <person name="Nolan M."/>
            <person name="Ohm R."/>
            <person name="Pangilinan J."/>
            <person name="Park H.-J."/>
            <person name="Ramirez L."/>
            <person name="Alfaro M."/>
            <person name="Sun H."/>
            <person name="Tritt A."/>
            <person name="Yoshinaga Y."/>
            <person name="Zwiers L.-H."/>
            <person name="Turgeon B."/>
            <person name="Goodwin S."/>
            <person name="Spatafora J."/>
            <person name="Crous P."/>
            <person name="Grigoriev I."/>
        </authorList>
    </citation>
    <scope>NUCLEOTIDE SEQUENCE</scope>
    <source>
        <strain evidence="17">CBS 262.69</strain>
    </source>
</reference>
<keyword evidence="8" id="KW-0186">Copper</keyword>
<keyword evidence="3" id="KW-0964">Secreted</keyword>
<evidence type="ECO:0000256" key="7">
    <source>
        <dbReference type="ARBA" id="ARBA00023002"/>
    </source>
</evidence>
<dbReference type="PANTHER" id="PTHR33353:SF10">
    <property type="entry name" value="ENDO-BETA-1,4-GLUCANASE D"/>
    <property type="match status" value="1"/>
</dbReference>
<evidence type="ECO:0000256" key="4">
    <source>
        <dbReference type="ARBA" id="ARBA00022723"/>
    </source>
</evidence>
<dbReference type="GO" id="GO:0005576">
    <property type="term" value="C:extracellular region"/>
    <property type="evidence" value="ECO:0007669"/>
    <property type="project" value="UniProtKB-SubCell"/>
</dbReference>
<feature type="domain" description="Auxiliary Activity family 9 catalytic" evidence="16">
    <location>
        <begin position="1"/>
        <end position="69"/>
    </location>
</feature>
<evidence type="ECO:0000256" key="15">
    <source>
        <dbReference type="ARBA" id="ARBA00047174"/>
    </source>
</evidence>
<comment type="cofactor">
    <cofactor evidence="1">
        <name>Cu(2+)</name>
        <dbReference type="ChEBI" id="CHEBI:29036"/>
    </cofactor>
</comment>
<keyword evidence="6" id="KW-0136">Cellulose degradation</keyword>
<dbReference type="InterPro" id="IPR049892">
    <property type="entry name" value="AA9"/>
</dbReference>
<evidence type="ECO:0000256" key="11">
    <source>
        <dbReference type="ARBA" id="ARBA00023277"/>
    </source>
</evidence>
<evidence type="ECO:0000259" key="16">
    <source>
        <dbReference type="Pfam" id="PF03443"/>
    </source>
</evidence>
<dbReference type="GO" id="GO:0030245">
    <property type="term" value="P:cellulose catabolic process"/>
    <property type="evidence" value="ECO:0007669"/>
    <property type="project" value="UniProtKB-KW"/>
</dbReference>
<evidence type="ECO:0000256" key="9">
    <source>
        <dbReference type="ARBA" id="ARBA00023033"/>
    </source>
</evidence>
<evidence type="ECO:0000256" key="10">
    <source>
        <dbReference type="ARBA" id="ARBA00023157"/>
    </source>
</evidence>
<dbReference type="PANTHER" id="PTHR33353">
    <property type="entry name" value="PUTATIVE (AFU_ORTHOLOGUE AFUA_1G12560)-RELATED"/>
    <property type="match status" value="1"/>
</dbReference>
<comment type="subcellular location">
    <subcellularLocation>
        <location evidence="2">Secreted</location>
    </subcellularLocation>
</comment>
<protein>
    <recommendedName>
        <fullName evidence="15">lytic cellulose monooxygenase (C4-dehydrogenating)</fullName>
        <ecNumber evidence="15">1.14.99.56</ecNumber>
    </recommendedName>
</protein>
<evidence type="ECO:0000313" key="18">
    <source>
        <dbReference type="Proteomes" id="UP000799640"/>
    </source>
</evidence>
<dbReference type="InterPro" id="IPR005103">
    <property type="entry name" value="AA9_LPMO"/>
</dbReference>
<evidence type="ECO:0000256" key="2">
    <source>
        <dbReference type="ARBA" id="ARBA00004613"/>
    </source>
</evidence>
<keyword evidence="10" id="KW-1015">Disulfide bond</keyword>
<dbReference type="Gene3D" id="2.70.50.70">
    <property type="match status" value="1"/>
</dbReference>
<accession>A0A6G1HJQ9</accession>
<keyword evidence="12" id="KW-0624">Polysaccharide degradation</keyword>